<evidence type="ECO:0000259" key="2">
    <source>
        <dbReference type="Pfam" id="PF01551"/>
    </source>
</evidence>
<dbReference type="HOGENOM" id="CLU_029425_5_5_10"/>
<dbReference type="Gene3D" id="2.60.40.1590">
    <property type="entry name" value="Peptidoglycan hydrolase domains"/>
    <property type="match status" value="1"/>
</dbReference>
<evidence type="ECO:0000313" key="3">
    <source>
        <dbReference type="EMBL" id="AFN74131.1"/>
    </source>
</evidence>
<organism evidence="3 4">
    <name type="scientific">Melioribacter roseus (strain DSM 23840 / JCM 17771 / VKM B-2668 / P3M-2)</name>
    <dbReference type="NCBI Taxonomy" id="1191523"/>
    <lineage>
        <taxon>Bacteria</taxon>
        <taxon>Pseudomonadati</taxon>
        <taxon>Ignavibacteriota</taxon>
        <taxon>Ignavibacteria</taxon>
        <taxon>Ignavibacteriales</taxon>
        <taxon>Melioribacteraceae</taxon>
        <taxon>Melioribacter</taxon>
    </lineage>
</organism>
<dbReference type="EMBL" id="CP003557">
    <property type="protein sequence ID" value="AFN74131.1"/>
    <property type="molecule type" value="Genomic_DNA"/>
</dbReference>
<feature type="domain" description="M23ase beta-sheet core" evidence="2">
    <location>
        <begin position="166"/>
        <end position="262"/>
    </location>
</feature>
<proteinExistence type="predicted"/>
<dbReference type="Gene3D" id="2.70.70.10">
    <property type="entry name" value="Glucose Permease (Domain IIA)"/>
    <property type="match status" value="1"/>
</dbReference>
<dbReference type="eggNOG" id="COG0739">
    <property type="taxonomic scope" value="Bacteria"/>
</dbReference>
<name>I7A2H4_MELRP</name>
<feature type="signal peptide" evidence="1">
    <location>
        <begin position="1"/>
        <end position="17"/>
    </location>
</feature>
<dbReference type="STRING" id="1191523.MROS_0890"/>
<dbReference type="PANTHER" id="PTHR21666:SF285">
    <property type="entry name" value="M23 FAMILY METALLOPEPTIDASE"/>
    <property type="match status" value="1"/>
</dbReference>
<evidence type="ECO:0000313" key="4">
    <source>
        <dbReference type="Proteomes" id="UP000009011"/>
    </source>
</evidence>
<dbReference type="Proteomes" id="UP000009011">
    <property type="component" value="Chromosome"/>
</dbReference>
<dbReference type="InterPro" id="IPR050570">
    <property type="entry name" value="Cell_wall_metabolism_enzyme"/>
</dbReference>
<dbReference type="Pfam" id="PF01551">
    <property type="entry name" value="Peptidase_M23"/>
    <property type="match status" value="1"/>
</dbReference>
<dbReference type="OrthoDB" id="9810477at2"/>
<reference evidence="3 4" key="1">
    <citation type="journal article" date="2013" name="PLoS ONE">
        <title>Genomic analysis of Melioribacter roseus, facultatively anaerobic organotrophic bacterium representing a novel deep lineage within Bacteriodetes/Chlorobi group.</title>
        <authorList>
            <person name="Kadnikov V.V."/>
            <person name="Mardanov A.V."/>
            <person name="Podosokorskaya O.A."/>
            <person name="Gavrilov S.N."/>
            <person name="Kublanov I.V."/>
            <person name="Beletsky A.V."/>
            <person name="Bonch-Osmolovskaya E.A."/>
            <person name="Ravin N.V."/>
        </authorList>
    </citation>
    <scope>NUCLEOTIDE SEQUENCE [LARGE SCALE GENOMIC DNA]</scope>
    <source>
        <strain evidence="4">JCM 17771 / P3M-2</strain>
    </source>
</reference>
<dbReference type="PANTHER" id="PTHR21666">
    <property type="entry name" value="PEPTIDASE-RELATED"/>
    <property type="match status" value="1"/>
</dbReference>
<feature type="chain" id="PRO_5003707592" evidence="1">
    <location>
        <begin position="18"/>
        <end position="271"/>
    </location>
</feature>
<sequence length="271" mass="30018">MKYLLLLLFSLTVICNAQEYKLAGEPIQGSVMVGTGENISEVYLDGEPVQVDKNGRFVIGLDRDEKGPKTLKIIFKDGSVKTEKLTVKKRKYKIQRLKVKSRYVNPPAEEMERIERESEIMKKARKKIGLVDSMMFDDGFIMPVEGGRITSLFGSQRILNGVPKKPHNGIDIGGVGRGAPVKAAADGIVVLAGKNFYFNGNFVLIDHGLGLNSIYLHLDKLYVTDGQKVKKGDVIGEVGSTGRSTGPHLHWGVQWYSKRIDPMSVLNLTLN</sequence>
<dbReference type="InterPro" id="IPR016047">
    <property type="entry name" value="M23ase_b-sheet_dom"/>
</dbReference>
<accession>I7A2H4</accession>
<dbReference type="AlphaFoldDB" id="I7A2H4"/>
<dbReference type="SUPFAM" id="SSF51261">
    <property type="entry name" value="Duplicated hybrid motif"/>
    <property type="match status" value="1"/>
</dbReference>
<dbReference type="PATRIC" id="fig|1191523.3.peg.938"/>
<dbReference type="InterPro" id="IPR011055">
    <property type="entry name" value="Dup_hybrid_motif"/>
</dbReference>
<protein>
    <submittedName>
        <fullName evidence="3">M23 peptidase domain protein</fullName>
    </submittedName>
</protein>
<evidence type="ECO:0000256" key="1">
    <source>
        <dbReference type="SAM" id="SignalP"/>
    </source>
</evidence>
<gene>
    <name evidence="3" type="ordered locus">MROS_0890</name>
</gene>
<dbReference type="GO" id="GO:0004222">
    <property type="term" value="F:metalloendopeptidase activity"/>
    <property type="evidence" value="ECO:0007669"/>
    <property type="project" value="TreeGrafter"/>
</dbReference>
<keyword evidence="4" id="KW-1185">Reference proteome</keyword>
<dbReference type="KEGG" id="mro:MROS_0890"/>
<dbReference type="CDD" id="cd12797">
    <property type="entry name" value="M23_peptidase"/>
    <property type="match status" value="1"/>
</dbReference>
<dbReference type="RefSeq" id="WP_014855567.1">
    <property type="nucleotide sequence ID" value="NC_018178.1"/>
</dbReference>
<keyword evidence="1" id="KW-0732">Signal</keyword>